<gene>
    <name evidence="2" type="ORF">HOLleu_01334</name>
</gene>
<dbReference type="EMBL" id="JAIZAY010000001">
    <property type="protein sequence ID" value="KAJ8048859.1"/>
    <property type="molecule type" value="Genomic_DNA"/>
</dbReference>
<proteinExistence type="predicted"/>
<dbReference type="OrthoDB" id="5978073at2759"/>
<dbReference type="InterPro" id="IPR007111">
    <property type="entry name" value="NACHT_NTPase"/>
</dbReference>
<protein>
    <submittedName>
        <fullName evidence="2">Protein NLRC5</fullName>
    </submittedName>
</protein>
<dbReference type="InterPro" id="IPR027417">
    <property type="entry name" value="P-loop_NTPase"/>
</dbReference>
<dbReference type="Proteomes" id="UP001152320">
    <property type="component" value="Chromosome 1"/>
</dbReference>
<comment type="caution">
    <text evidence="2">The sequence shown here is derived from an EMBL/GenBank/DDBJ whole genome shotgun (WGS) entry which is preliminary data.</text>
</comment>
<dbReference type="SUPFAM" id="SSF52540">
    <property type="entry name" value="P-loop containing nucleoside triphosphate hydrolases"/>
    <property type="match status" value="1"/>
</dbReference>
<keyword evidence="3" id="KW-1185">Reference proteome</keyword>
<evidence type="ECO:0000259" key="1">
    <source>
        <dbReference type="Pfam" id="PF05729"/>
    </source>
</evidence>
<evidence type="ECO:0000313" key="2">
    <source>
        <dbReference type="EMBL" id="KAJ8048859.1"/>
    </source>
</evidence>
<dbReference type="Gene3D" id="3.40.50.300">
    <property type="entry name" value="P-loop containing nucleotide triphosphate hydrolases"/>
    <property type="match status" value="1"/>
</dbReference>
<dbReference type="Pfam" id="PF05729">
    <property type="entry name" value="NACHT"/>
    <property type="match status" value="1"/>
</dbReference>
<sequence length="603" mass="68486">MIIVTAGLFIGLKAKRSVFIKQLKGKYEVLYNSVQPIPYIRERQYCVDAIFVESGIEYLASHEGKEGRGKWAGLHSYHDILNASLIKSSRLILEGDPGYGKSIITLQLAYDWCNKKLSSPLSAVDIFILLRLRQLGGVSSVFSAIKRFILPHDSQVTEIEIKNIISNTPVTVIVLDGYDEYPDQDEPLHDVNKIIARDIFQDLNVIVTTRSSCLPRHFAPGTKRLRLTGFNDKARETYIRKAVVENDEEAAANIEQNFRDSPVLLDLCQVPLFFVLFAHMTHDKEEPVAFSTVTSFFRHIISSFHSHMKNKMEDENVPRLKFLEKKHEKLDKVAFKGLSGKTQQTTWEKEELRKQIGADIYDLYTRIGILVAEDILLIHDAPGTSMINHIQRETKVRFYHKLFCEWYAAHFVSRKVLHISVKKLLKFLQNLDPSDVQYVFRFACGLNPSAGGKIINYLKNIDGSDKFAVLCILEQEGKVDQILKTVRALCSETVQLEGISDQLFQRSAIQLLEIASNNSILLSEGSDNKNNIEIPISVLFLLNCFRRVILPDGKLQLTSNVAIPVLVTLKVLVIHENGEEITEEQTAQILHYSSRCTSLEVVR</sequence>
<dbReference type="PANTHER" id="PTHR46312:SF2">
    <property type="entry name" value="NUCLEOTIDE-BINDING OLIGOMERIZATION DOMAIN-CONTAINING PROTEIN 2-LIKE"/>
    <property type="match status" value="1"/>
</dbReference>
<reference evidence="2" key="1">
    <citation type="submission" date="2021-10" db="EMBL/GenBank/DDBJ databases">
        <title>Tropical sea cucumber genome reveals ecological adaptation and Cuvierian tubules defense mechanism.</title>
        <authorList>
            <person name="Chen T."/>
        </authorList>
    </citation>
    <scope>NUCLEOTIDE SEQUENCE</scope>
    <source>
        <strain evidence="2">Nanhai2018</strain>
        <tissue evidence="2">Muscle</tissue>
    </source>
</reference>
<evidence type="ECO:0000313" key="3">
    <source>
        <dbReference type="Proteomes" id="UP001152320"/>
    </source>
</evidence>
<dbReference type="PANTHER" id="PTHR46312">
    <property type="entry name" value="NACHT DOMAIN-CONTAINING PROTEIN"/>
    <property type="match status" value="1"/>
</dbReference>
<dbReference type="AlphaFoldDB" id="A0A9Q1CQV9"/>
<organism evidence="2 3">
    <name type="scientific">Holothuria leucospilota</name>
    <name type="common">Black long sea cucumber</name>
    <name type="synonym">Mertensiothuria leucospilota</name>
    <dbReference type="NCBI Taxonomy" id="206669"/>
    <lineage>
        <taxon>Eukaryota</taxon>
        <taxon>Metazoa</taxon>
        <taxon>Echinodermata</taxon>
        <taxon>Eleutherozoa</taxon>
        <taxon>Echinozoa</taxon>
        <taxon>Holothuroidea</taxon>
        <taxon>Aspidochirotacea</taxon>
        <taxon>Aspidochirotida</taxon>
        <taxon>Holothuriidae</taxon>
        <taxon>Holothuria</taxon>
    </lineage>
</organism>
<accession>A0A9Q1CQV9</accession>
<name>A0A9Q1CQV9_HOLLE</name>
<feature type="domain" description="NACHT" evidence="1">
    <location>
        <begin position="90"/>
        <end position="242"/>
    </location>
</feature>